<feature type="compositionally biased region" description="Polar residues" evidence="4">
    <location>
        <begin position="30"/>
        <end position="44"/>
    </location>
</feature>
<dbReference type="GO" id="GO:0031048">
    <property type="term" value="P:regulatory ncRNA-mediated heterochromatin formation"/>
    <property type="evidence" value="ECO:0007669"/>
    <property type="project" value="TreeGrafter"/>
</dbReference>
<dbReference type="GO" id="GO:1902369">
    <property type="term" value="P:negative regulation of RNA catabolic process"/>
    <property type="evidence" value="ECO:0007669"/>
    <property type="project" value="TreeGrafter"/>
</dbReference>
<accession>A0A914ZRX5</accession>
<evidence type="ECO:0000256" key="2">
    <source>
        <dbReference type="ARBA" id="ARBA00009265"/>
    </source>
</evidence>
<dbReference type="AlphaFoldDB" id="A0A914ZRX5"/>
<dbReference type="WBParaSite" id="PgB16_g003_t01">
    <property type="protein sequence ID" value="PgB16_g003_t01"/>
    <property type="gene ID" value="PgB16_g003"/>
</dbReference>
<keyword evidence="3" id="KW-0539">Nucleus</keyword>
<proteinExistence type="inferred from homology"/>
<feature type="region of interest" description="Disordered" evidence="4">
    <location>
        <begin position="26"/>
        <end position="170"/>
    </location>
</feature>
<evidence type="ECO:0000256" key="4">
    <source>
        <dbReference type="SAM" id="MobiDB-lite"/>
    </source>
</evidence>
<comment type="similarity">
    <text evidence="2">Belongs to the NRDE2 family.</text>
</comment>
<organism evidence="5 6">
    <name type="scientific">Parascaris univalens</name>
    <name type="common">Nematode worm</name>
    <dbReference type="NCBI Taxonomy" id="6257"/>
    <lineage>
        <taxon>Eukaryota</taxon>
        <taxon>Metazoa</taxon>
        <taxon>Ecdysozoa</taxon>
        <taxon>Nematoda</taxon>
        <taxon>Chromadorea</taxon>
        <taxon>Rhabditida</taxon>
        <taxon>Spirurina</taxon>
        <taxon>Ascaridomorpha</taxon>
        <taxon>Ascaridoidea</taxon>
        <taxon>Ascarididae</taxon>
        <taxon>Parascaris</taxon>
    </lineage>
</organism>
<dbReference type="Proteomes" id="UP000887569">
    <property type="component" value="Unplaced"/>
</dbReference>
<sequence>VRREEIFLLKPFCRVENIMFPAYRDETWRSDVSASGPSYDSFSMDSGRKPMSRNEELKQGKKSQHDELESERAKERKRHQKEEKRRREMSVHSIKMVSIRSDDDSDSESDVSLETVEVHPRKERGKKKKHNERRRSSRRGRERKRRKRRRSSSSSESTSSTSSYSSSESECFNRPSIRDLLNTKEKWSFMKKIDVKVPSTFFVIDTKGDRSNGFYESVYKGELAKFHPCIRQVIGGDEVVTRMLFPEKEKPEKVLRYFDEKVRKTWSDQPERFWRRLETNPNVNVIPISMEPLLESDLPDEDVRSQLSRCDTSVMEVDLWQRSQMINRKLGADRLNVELWLQFLALQDELYLEQDEAKGQRRMKSERLTDGLLLERKMAIINKALEANVNSVKLKIERLKIGCYIWEKEKLHREIADLEFYHINDPEMWSGMLDVMKNESHWRLSDQLSKMSTCLDKISRVMNDQLRTHRALPGTEEFVATVIRRRIRLLMQSGYVEKAIASAQAICEYNLCLPEAVKKCSTADRRIYFKAFWESGIARIGDIGAKGWAKSIAALKAKEFVTDKEEYEKHQREYENAEKKVVTDGAIQNLGPNRVWLELEKLRARWLWRPLRDLETNPVDLERFVAYEDIQGALFDLTENVAVELVLNILEDFGAVIFGRDPTSPENIMQQFAILFPDVSPHFHEFDQFIGRFFLQLVPYLPEHRTVLLCSHITSAFAFIQRSKDGGNQRVTFKRFRDMAKEFFTYIGDAEEPLCVATFAEKFLELGDKKKAIALTGLLHKKDNIWNLENSSHQMGYLRLALVYVRTLESAAEKCDALSSIVMRGLLPDMKNPQKYEGREVQRQLNVLLSKVFASGVVSRSEGSMMDLCATLTLLTVYYNGDDANSYRFLCSTYESLTNKLEPNQLPLLTKTFLGLLSSYLTENPNKSPKLLLNKLQDAASRYPTSIAILERFISQCPFGLNIIPLRRFLSEDVKEVNALRCRCYGAVYLELLRHVRQLALNERHAPEIRTLMNVLRSAAERMQYEDDCFPRIALLIAKDRGDKELVEEVFYTARLNFPWSWALLIDFAESDPSQFVRLADTMIEKGIRLRTHSEELSILE</sequence>
<feature type="compositionally biased region" description="Low complexity" evidence="4">
    <location>
        <begin position="152"/>
        <end position="170"/>
    </location>
</feature>
<comment type="subcellular location">
    <subcellularLocation>
        <location evidence="1">Nucleus</location>
    </subcellularLocation>
</comment>
<protein>
    <submittedName>
        <fullName evidence="6">Uncharacterized protein</fullName>
    </submittedName>
</protein>
<evidence type="ECO:0000256" key="3">
    <source>
        <dbReference type="ARBA" id="ARBA00023242"/>
    </source>
</evidence>
<feature type="compositionally biased region" description="Basic residues" evidence="4">
    <location>
        <begin position="121"/>
        <end position="151"/>
    </location>
</feature>
<evidence type="ECO:0000256" key="1">
    <source>
        <dbReference type="ARBA" id="ARBA00004123"/>
    </source>
</evidence>
<keyword evidence="5" id="KW-1185">Reference proteome</keyword>
<reference evidence="6" key="1">
    <citation type="submission" date="2022-11" db="UniProtKB">
        <authorList>
            <consortium name="WormBaseParasite"/>
        </authorList>
    </citation>
    <scope>IDENTIFICATION</scope>
</reference>
<dbReference type="InterPro" id="IPR013633">
    <property type="entry name" value="NRDE-2"/>
</dbReference>
<evidence type="ECO:0000313" key="5">
    <source>
        <dbReference type="Proteomes" id="UP000887569"/>
    </source>
</evidence>
<dbReference type="GO" id="GO:0071013">
    <property type="term" value="C:catalytic step 2 spliceosome"/>
    <property type="evidence" value="ECO:0007669"/>
    <property type="project" value="TreeGrafter"/>
</dbReference>
<dbReference type="Pfam" id="PF08424">
    <property type="entry name" value="NRDE-2"/>
    <property type="match status" value="1"/>
</dbReference>
<dbReference type="PANTHER" id="PTHR13471">
    <property type="entry name" value="TETRATRICOPEPTIDE-LIKE HELICAL"/>
    <property type="match status" value="1"/>
</dbReference>
<name>A0A914ZRX5_PARUN</name>
<evidence type="ECO:0000313" key="6">
    <source>
        <dbReference type="WBParaSite" id="PgB16_g003_t01"/>
    </source>
</evidence>
<dbReference type="PANTHER" id="PTHR13471:SF0">
    <property type="entry name" value="NUCLEAR EXOSOME REGULATOR NRDE2"/>
    <property type="match status" value="1"/>
</dbReference>
<feature type="compositionally biased region" description="Basic and acidic residues" evidence="4">
    <location>
        <begin position="46"/>
        <end position="90"/>
    </location>
</feature>